<dbReference type="PANTHER" id="PTHR42839:SF2">
    <property type="entry name" value="ISOCHORISMATE SYNTHASE ENTC"/>
    <property type="match status" value="1"/>
</dbReference>
<organism evidence="7 8">
    <name type="scientific">Streptomyces graminearus</name>
    <dbReference type="NCBI Taxonomy" id="284030"/>
    <lineage>
        <taxon>Bacteria</taxon>
        <taxon>Bacillati</taxon>
        <taxon>Actinomycetota</taxon>
        <taxon>Actinomycetes</taxon>
        <taxon>Kitasatosporales</taxon>
        <taxon>Streptomycetaceae</taxon>
        <taxon>Streptomyces</taxon>
    </lineage>
</organism>
<evidence type="ECO:0000313" key="8">
    <source>
        <dbReference type="Proteomes" id="UP001501721"/>
    </source>
</evidence>
<dbReference type="EMBL" id="BAAATL010000001">
    <property type="protein sequence ID" value="GAA2463791.1"/>
    <property type="molecule type" value="Genomic_DNA"/>
</dbReference>
<evidence type="ECO:0000259" key="6">
    <source>
        <dbReference type="Pfam" id="PF00425"/>
    </source>
</evidence>
<comment type="catalytic activity">
    <reaction evidence="1">
        <text>chorismate = isochorismate</text>
        <dbReference type="Rhea" id="RHEA:18985"/>
        <dbReference type="ChEBI" id="CHEBI:29748"/>
        <dbReference type="ChEBI" id="CHEBI:29780"/>
        <dbReference type="EC" id="5.4.4.2"/>
    </reaction>
</comment>
<evidence type="ECO:0000256" key="5">
    <source>
        <dbReference type="ARBA" id="ARBA00041564"/>
    </source>
</evidence>
<protein>
    <recommendedName>
        <fullName evidence="3">isochorismate synthase</fullName>
        <ecNumber evidence="3">5.4.4.2</ecNumber>
    </recommendedName>
    <alternativeName>
        <fullName evidence="5">Isochorismate mutase</fullName>
    </alternativeName>
</protein>
<gene>
    <name evidence="7" type="ORF">GCM10010422_00020</name>
</gene>
<dbReference type="PANTHER" id="PTHR42839">
    <property type="entry name" value="ISOCHORISMATE SYNTHASE ENTC"/>
    <property type="match status" value="1"/>
</dbReference>
<evidence type="ECO:0000256" key="1">
    <source>
        <dbReference type="ARBA" id="ARBA00000799"/>
    </source>
</evidence>
<feature type="domain" description="Chorismate-utilising enzyme C-terminal" evidence="6">
    <location>
        <begin position="230"/>
        <end position="484"/>
    </location>
</feature>
<dbReference type="InterPro" id="IPR004561">
    <property type="entry name" value="IsoChor_synthase"/>
</dbReference>
<name>A0ABN3KN52_9ACTN</name>
<keyword evidence="4" id="KW-0413">Isomerase</keyword>
<dbReference type="EC" id="5.4.4.2" evidence="3"/>
<evidence type="ECO:0000313" key="7">
    <source>
        <dbReference type="EMBL" id="GAA2463791.1"/>
    </source>
</evidence>
<dbReference type="Pfam" id="PF00425">
    <property type="entry name" value="Chorismate_bind"/>
    <property type="match status" value="1"/>
</dbReference>
<dbReference type="InterPro" id="IPR005801">
    <property type="entry name" value="ADC_synthase"/>
</dbReference>
<dbReference type="InterPro" id="IPR015890">
    <property type="entry name" value="Chorismate_C"/>
</dbReference>
<evidence type="ECO:0000256" key="3">
    <source>
        <dbReference type="ARBA" id="ARBA00012824"/>
    </source>
</evidence>
<evidence type="ECO:0000256" key="4">
    <source>
        <dbReference type="ARBA" id="ARBA00023235"/>
    </source>
</evidence>
<reference evidence="7 8" key="1">
    <citation type="journal article" date="2019" name="Int. J. Syst. Evol. Microbiol.">
        <title>The Global Catalogue of Microorganisms (GCM) 10K type strain sequencing project: providing services to taxonomists for standard genome sequencing and annotation.</title>
        <authorList>
            <consortium name="The Broad Institute Genomics Platform"/>
            <consortium name="The Broad Institute Genome Sequencing Center for Infectious Disease"/>
            <person name="Wu L."/>
            <person name="Ma J."/>
        </authorList>
    </citation>
    <scope>NUCLEOTIDE SEQUENCE [LARGE SCALE GENOMIC DNA]</scope>
    <source>
        <strain evidence="7 8">JCM 6923</strain>
    </source>
</reference>
<dbReference type="RefSeq" id="WP_346074815.1">
    <property type="nucleotide sequence ID" value="NZ_BAAATL010000001.1"/>
</dbReference>
<keyword evidence="8" id="KW-1185">Reference proteome</keyword>
<dbReference type="Proteomes" id="UP001501721">
    <property type="component" value="Unassembled WGS sequence"/>
</dbReference>
<dbReference type="Gene3D" id="3.60.120.10">
    <property type="entry name" value="Anthranilate synthase"/>
    <property type="match status" value="1"/>
</dbReference>
<comment type="caution">
    <text evidence="7">The sequence shown here is derived from an EMBL/GenBank/DDBJ whole genome shotgun (WGS) entry which is preliminary data.</text>
</comment>
<comment type="similarity">
    <text evidence="2">Belongs to the isochorismate synthase family.</text>
</comment>
<evidence type="ECO:0000256" key="2">
    <source>
        <dbReference type="ARBA" id="ARBA00005297"/>
    </source>
</evidence>
<proteinExistence type="inferred from homology"/>
<dbReference type="NCBIfam" id="TIGR00543">
    <property type="entry name" value="isochor_syn"/>
    <property type="match status" value="1"/>
</dbReference>
<sequence>MPALSEATALPLLGHASHDDLLDVCRRAARTAQSQQRPVLASWATRLRHIDPIALWSHGRTRTDRSLLWRSAWDRSSLVALGTAHDLTERGEDRIPATRASWEQLICDAVTGGQHDEALPTGQGPLLVGGFSFAAADAAATAAGVSATADLPEALMWVPSLQIRGSAGLTPMAELRLNAVLHPEDDPEQTAKTLIHLAEECLPERLAPHPEASSSLHGSLSSAVRDLPSAQQWKRLVGQAVDRIRAGAFEKVVLAREVRVSADRPFDLPAALERLSRTYPDATLFAVEHGAHTFFGATPEFLVRLGGGTVRALGLAGTIPRGSTPGLDAELEEQLTGSTKIRHEHDVVVRMLVDALRPMSGHVDTGTGPNVLKLANVQHLATVVEGRDVPQGLGILHFVERLHPTPALGGHPREEALSWLQHNEGLERGWYAGTVGWSDALGQGEFAVAIRCALVRDNTASLYAGCGIVADSDPQDEYEETVAKLRPMRQALGLE</sequence>
<dbReference type="SUPFAM" id="SSF56322">
    <property type="entry name" value="ADC synthase"/>
    <property type="match status" value="1"/>
</dbReference>
<accession>A0ABN3KN52</accession>